<dbReference type="InterPro" id="IPR017451">
    <property type="entry name" value="F-box-assoc_interact_dom"/>
</dbReference>
<accession>A0ABM1R9T7</accession>
<dbReference type="NCBIfam" id="TIGR01640">
    <property type="entry name" value="F_box_assoc_1"/>
    <property type="match status" value="1"/>
</dbReference>
<dbReference type="GeneID" id="104778995"/>
<name>A0ABM1R9T7_CAMSA</name>
<dbReference type="SUPFAM" id="SSF81383">
    <property type="entry name" value="F-box domain"/>
    <property type="match status" value="1"/>
</dbReference>
<feature type="domain" description="F-box associated beta-propeller type 3" evidence="1">
    <location>
        <begin position="59"/>
        <end position="217"/>
    </location>
</feature>
<gene>
    <name evidence="3" type="primary">LOC104778995</name>
</gene>
<evidence type="ECO:0000313" key="3">
    <source>
        <dbReference type="RefSeq" id="XP_019095775.1"/>
    </source>
</evidence>
<proteinExistence type="predicted"/>
<evidence type="ECO:0000259" key="1">
    <source>
        <dbReference type="Pfam" id="PF08268"/>
    </source>
</evidence>
<dbReference type="Pfam" id="PF08268">
    <property type="entry name" value="FBA_3"/>
    <property type="match status" value="2"/>
</dbReference>
<organism evidence="2 3">
    <name type="scientific">Camelina sativa</name>
    <name type="common">False flax</name>
    <name type="synonym">Myagrum sativum</name>
    <dbReference type="NCBI Taxonomy" id="90675"/>
    <lineage>
        <taxon>Eukaryota</taxon>
        <taxon>Viridiplantae</taxon>
        <taxon>Streptophyta</taxon>
        <taxon>Embryophyta</taxon>
        <taxon>Tracheophyta</taxon>
        <taxon>Spermatophyta</taxon>
        <taxon>Magnoliopsida</taxon>
        <taxon>eudicotyledons</taxon>
        <taxon>Gunneridae</taxon>
        <taxon>Pentapetalae</taxon>
        <taxon>rosids</taxon>
        <taxon>malvids</taxon>
        <taxon>Brassicales</taxon>
        <taxon>Brassicaceae</taxon>
        <taxon>Camelineae</taxon>
        <taxon>Camelina</taxon>
    </lineage>
</organism>
<dbReference type="PANTHER" id="PTHR31111">
    <property type="entry name" value="BNAA05G37150D PROTEIN-RELATED"/>
    <property type="match status" value="1"/>
</dbReference>
<protein>
    <submittedName>
        <fullName evidence="3">F-box protein At1g31090</fullName>
    </submittedName>
</protein>
<dbReference type="InterPro" id="IPR013187">
    <property type="entry name" value="F-box-assoc_dom_typ3"/>
</dbReference>
<dbReference type="InterPro" id="IPR036047">
    <property type="entry name" value="F-box-like_dom_sf"/>
</dbReference>
<evidence type="ECO:0000313" key="2">
    <source>
        <dbReference type="Proteomes" id="UP000694864"/>
    </source>
</evidence>
<dbReference type="PANTHER" id="PTHR31111:SF125">
    <property type="entry name" value="F-BOX PROTEIN CPR30-LIKE"/>
    <property type="match status" value="1"/>
</dbReference>
<sequence>MKRKIPTSIDSTDLMLEILSRSSAKTVSRFRRASKFWESTLRRHYFTELFLTRSSARPRLLISLEKSGELIFCSSTQLQNPEDSSLVVTAEFHISFPADWRLQNCYAVSGLVYCLNSPFSVDRLPVICKPSTGQHVSLPKPKVTKELVHNFFGYDPILKQFKVLVMSHAKDVAIHEAWILTLGTAQWRLKKRRCLHYPLSEGICINGVLYYIGRVVEVNGIGLWSRPSVLVNFKGKLGGIQSEWRANDAVDGRLSLVLSLWVLEDAVKREFSKRVYNLPELWENRNVNASVHIAGVTSTGEVVLSREYTSSNPFYVFYFNLDSYTLRRVEIKGFEKFERYRVRTFVDHVEDLKFLAAG</sequence>
<reference evidence="3" key="2">
    <citation type="submission" date="2025-08" db="UniProtKB">
        <authorList>
            <consortium name="RefSeq"/>
        </authorList>
    </citation>
    <scope>IDENTIFICATION</scope>
    <source>
        <tissue evidence="3">Leaf</tissue>
    </source>
</reference>
<keyword evidence="2" id="KW-1185">Reference proteome</keyword>
<feature type="domain" description="F-box associated beta-propeller type 3" evidence="1">
    <location>
        <begin position="228"/>
        <end position="349"/>
    </location>
</feature>
<reference evidence="2" key="1">
    <citation type="journal article" date="2014" name="Nat. Commun.">
        <title>The emerging biofuel crop Camelina sativa retains a highly undifferentiated hexaploid genome structure.</title>
        <authorList>
            <person name="Kagale S."/>
            <person name="Koh C."/>
            <person name="Nixon J."/>
            <person name="Bollina V."/>
            <person name="Clarke W.E."/>
            <person name="Tuteja R."/>
            <person name="Spillane C."/>
            <person name="Robinson S.J."/>
            <person name="Links M.G."/>
            <person name="Clarke C."/>
            <person name="Higgins E.E."/>
            <person name="Huebert T."/>
            <person name="Sharpe A.G."/>
            <person name="Parkin I.A."/>
        </authorList>
    </citation>
    <scope>NUCLEOTIDE SEQUENCE [LARGE SCALE GENOMIC DNA]</scope>
    <source>
        <strain evidence="2">cv. DH55</strain>
    </source>
</reference>
<dbReference type="Proteomes" id="UP000694864">
    <property type="component" value="Chromosome 3"/>
</dbReference>
<dbReference type="RefSeq" id="XP_019095775.1">
    <property type="nucleotide sequence ID" value="XM_019240230.1"/>
</dbReference>